<dbReference type="KEGG" id="bgd:bgla_4p3650"/>
<keyword evidence="5" id="KW-0614">Plasmid</keyword>
<dbReference type="Gene3D" id="3.10.620.30">
    <property type="match status" value="1"/>
</dbReference>
<dbReference type="Pfam" id="PF25023">
    <property type="entry name" value="TEN_YD-shell"/>
    <property type="match status" value="1"/>
</dbReference>
<keyword evidence="6" id="KW-1185">Reference proteome</keyword>
<sequence length="2059" mass="220171">MKQGRLLRCVLGAALMLFSSLGWGVPLSLIAIPPSPASVASAHEVQSPVAHEPFGLAKARFKGSRITLASPPIASDVTKSGASLKAAAPLIGSVPTGTFRVQPRLILGGDSLLPLPIVETPKTLNQGVVPATGRVVIPSRLASTRVTGDTNARGPASIAELARALRGNPDRIYEYVRNTIEYYPIYGMQKGALGAVLDNQGTDVDQADLMVQLLKASGIQATYVRGVIDLSPDQVASWLGIDVSNACGVSNVMAQGWIPVYAIYAEHPTSCPGPSGALTGLSIEHVWLKANIGGTTYVFDPSFKPHALKNGIPFATAGVSGYDYNAYLQSALAGSTLTADYVQNLNRASIRSNLTAYASQLAGYLRSNLPTATLDDVIGGKTITPFYGSLRQTSLPYQNTSYGTDETSDVPLGLKPTLRVQYQGIDQTYTSDAIYGKRLTITYNGANQPILKLDGVQVGNPGNAATPGSQTIITQTVIQPYRCPNNNSCTIIPNIQITNPITAGGSNTYVIANGWGPSGRGPTENYRSALNQLRASGADSTSEPVMGLTLAMIGAQWIAQNDQAGYVTGRLAGTLNFPWERVGIVGYANGSAYVDLPGNALAVTSPVDDFATENAAFANWSMHGSILESTAVQQTTSVAAVSTDSLVDLATQSGLRIYNATSSNFSSAVQPNLVNCQSTIGQISNDLNQGQRVVVPARCDLGAGHWAGAAWYTVGTSGQLLLGAKIFQTATLNGGFAIAPQSQDSLASSVGSNQIAPSSLSGANPFTYTIADPIDTVAGNFLYQHDDLTTGVGKFPQSLTFTSLYSSGFRTQKRDFGYAWTHSFNERADVSSDGFQALGEDSALDAVGALIELKVSQDLLTDPALSAQNVVIAALGQRWFGEQLVDNTVVVTRGLNGEVFVALPDGSYNPPPSNAARLTKQADGTFNYEFVNRGRIQFDTSGKAVSFSDPSGIQTRYTYSGDNLTQVQNSLGRTLTFGYTNGLVSQVSDGMVSVHYDYDGAGNLTGFTDPSNQKTVFGYALPGQIQTVTYPSFPTTPSVRNTYDSLGRIATQTNARGKEYDYYFAGSRTEEVSPGGISRQYYLDALGNVLRFVSPLGNVTTYAYDGLGRQTAVQYPELNGTQTTYDDASCAGPDKRCTNNVKSVSRVGAAGSGVTPLTQTFTYEDRFNLVASATDARGNTTRYTYTDQGQPLTVTLPPDATGNAPVTSYGYTSFTPSDYPTFVLPSTSVVKVDATGTTTTTSTSYDAGNHYVPSTSVVDSGPGRLNITTRFSYDGVGNVTEVDGPRTDVAQAVKNQYDLNRRLVSVIDGLGKETRTTYDPDGRPTAQASQLGAQWMVNCTRYNEMGKVIRQWGPALSASATSCPAEASPVAITDTNYDDLDRVFQVTQNLPADQGGNRVTETHYYNDDTIYTVFKGVGSPVAEQYVIFQYTPNGNLRWSQEASDYATFYDYDTFDRRTRTYFPLPNSPEQGNPNDYEELGYDANGNVTSLRKRDGQTLQQGWDNLNRVISRTYPDSNDNVQYTYDLRGLRTGTSFANGSYSISYGWDTAGRSTSETESGKTIASQYDPAGNRTRVTWPDGFYTTTDYDVLNRPGTIRENGATALAQYAYDDLSRRTTVTWGNGTRTERQYDDESHLSSLAHYLQSAAANVQFTYARNQVGDITSLTTSSGLYQWAGGTPGTKTYTANGLNQYTALPQGASAYDANGNMTSDGRLSYAYDEDNRLRSASGGNVQATLAYDPAGRLRQTTIGSVVTNLLYDGDHLVAEFDANGKLQRRYVHGPSADEPIVQYNDASTNLKNWFYVDHLGSIVGAADGAGNSVGAYRYGAFGETNIQTAGRFGYTGQAYLAELGLYDYKARFYSPELGRFLQTDPSGTQDDLNRYAYVGNNVVNRVDSTGLSGVSLGSSYLVASNDLNDGPGMHRPGTENEIENDALRLVPQHFPTPVEQESGIAVIRGGGGVLPGSGAAGSAGAVTAQNFFNGSQYTSKVLNQSASGDYHGFPQSVDAFSGSGTVTQIVGGDGVTRSKLTIPGSYNNQTGVFEYIRNPDGTINHRLFVPGK</sequence>
<dbReference type="InterPro" id="IPR022385">
    <property type="entry name" value="Rhs_assc_core"/>
</dbReference>
<dbReference type="PANTHER" id="PTHR32305:SF15">
    <property type="entry name" value="PROTEIN RHSA-RELATED"/>
    <property type="match status" value="1"/>
</dbReference>
<accession>F2LTG3</accession>
<dbReference type="Proteomes" id="UP000008316">
    <property type="component" value="Plasmid bgla_4p"/>
</dbReference>
<dbReference type="PANTHER" id="PTHR32305">
    <property type="match status" value="1"/>
</dbReference>
<evidence type="ECO:0000256" key="1">
    <source>
        <dbReference type="ARBA" id="ARBA00022737"/>
    </source>
</evidence>
<dbReference type="InterPro" id="IPR031325">
    <property type="entry name" value="RHS_repeat"/>
</dbReference>
<dbReference type="InterPro" id="IPR006530">
    <property type="entry name" value="YD"/>
</dbReference>
<organism evidence="5 6">
    <name type="scientific">Burkholderia gladioli (strain BSR3)</name>
    <dbReference type="NCBI Taxonomy" id="999541"/>
    <lineage>
        <taxon>Bacteria</taxon>
        <taxon>Pseudomonadati</taxon>
        <taxon>Pseudomonadota</taxon>
        <taxon>Betaproteobacteria</taxon>
        <taxon>Burkholderiales</taxon>
        <taxon>Burkholderiaceae</taxon>
        <taxon>Burkholderia</taxon>
    </lineage>
</organism>
<feature type="domain" description="DUF6531" evidence="3">
    <location>
        <begin position="772"/>
        <end position="838"/>
    </location>
</feature>
<dbReference type="InterPro" id="IPR002931">
    <property type="entry name" value="Transglutaminase-like"/>
</dbReference>
<dbReference type="Gene3D" id="2.180.10.10">
    <property type="entry name" value="RHS repeat-associated core"/>
    <property type="match status" value="4"/>
</dbReference>
<dbReference type="NCBIfam" id="TIGR01643">
    <property type="entry name" value="YD_repeat_2x"/>
    <property type="match status" value="5"/>
</dbReference>
<dbReference type="Pfam" id="PF05593">
    <property type="entry name" value="RHS_repeat"/>
    <property type="match status" value="2"/>
</dbReference>
<dbReference type="Pfam" id="PF01841">
    <property type="entry name" value="Transglut_core"/>
    <property type="match status" value="1"/>
</dbReference>
<dbReference type="SUPFAM" id="SSF54001">
    <property type="entry name" value="Cysteine proteinases"/>
    <property type="match status" value="1"/>
</dbReference>
<dbReference type="NCBIfam" id="TIGR03696">
    <property type="entry name" value="Rhs_assc_core"/>
    <property type="match status" value="1"/>
</dbReference>
<dbReference type="InterPro" id="IPR045351">
    <property type="entry name" value="DUF6531"/>
</dbReference>
<gene>
    <name evidence="5" type="ordered locus">bgla_4p3650</name>
</gene>
<dbReference type="Pfam" id="PF20148">
    <property type="entry name" value="DUF6531"/>
    <property type="match status" value="1"/>
</dbReference>
<dbReference type="InterPro" id="IPR056823">
    <property type="entry name" value="TEN-like_YD-shell"/>
</dbReference>
<evidence type="ECO:0000313" key="6">
    <source>
        <dbReference type="Proteomes" id="UP000008316"/>
    </source>
</evidence>
<evidence type="ECO:0000313" key="5">
    <source>
        <dbReference type="EMBL" id="AEA66109.1"/>
    </source>
</evidence>
<dbReference type="HOGENOM" id="CLU_232692_0_0_4"/>
<dbReference type="InterPro" id="IPR038765">
    <property type="entry name" value="Papain-like_cys_pep_sf"/>
</dbReference>
<evidence type="ECO:0000259" key="3">
    <source>
        <dbReference type="Pfam" id="PF20148"/>
    </source>
</evidence>
<geneLocation type="plasmid" evidence="5 6">
    <name>bgla_4p</name>
</geneLocation>
<dbReference type="InterPro" id="IPR050708">
    <property type="entry name" value="T6SS_VgrG/RHS"/>
</dbReference>
<evidence type="ECO:0000259" key="4">
    <source>
        <dbReference type="Pfam" id="PF25023"/>
    </source>
</evidence>
<reference evidence="5 6" key="1">
    <citation type="journal article" date="2011" name="J. Bacteriol.">
        <title>Complete genome sequence of Burkholderia gladioli BSR3.</title>
        <authorList>
            <person name="Seo Y.S."/>
            <person name="Lim J."/>
            <person name="Choi B.S."/>
            <person name="Kim H."/>
            <person name="Goo E."/>
            <person name="Lee B."/>
            <person name="Lim J.S."/>
            <person name="Choi I.Y."/>
            <person name="Moon J.S."/>
            <person name="Kim J."/>
            <person name="Hwang I."/>
        </authorList>
    </citation>
    <scope>NUCLEOTIDE SEQUENCE [LARGE SCALE GENOMIC DNA]</scope>
    <source>
        <strain evidence="5 6">BSR3</strain>
        <plasmid evidence="5">bgla_4p</plasmid>
    </source>
</reference>
<dbReference type="RefSeq" id="WP_013700275.1">
    <property type="nucleotide sequence ID" value="NC_015383.1"/>
</dbReference>
<keyword evidence="1" id="KW-0677">Repeat</keyword>
<evidence type="ECO:0000259" key="2">
    <source>
        <dbReference type="Pfam" id="PF01841"/>
    </source>
</evidence>
<dbReference type="EMBL" id="CP002604">
    <property type="protein sequence ID" value="AEA66109.1"/>
    <property type="molecule type" value="Genomic_DNA"/>
</dbReference>
<protein>
    <submittedName>
        <fullName evidence="5">Rhs family protein</fullName>
    </submittedName>
</protein>
<feature type="domain" description="Teneurin-like YD-shell" evidence="4">
    <location>
        <begin position="1690"/>
        <end position="1879"/>
    </location>
</feature>
<proteinExistence type="predicted"/>
<feature type="domain" description="Transglutaminase-like" evidence="2">
    <location>
        <begin position="169"/>
        <end position="261"/>
    </location>
</feature>
<name>F2LTG3_BURGS</name>